<evidence type="ECO:0000313" key="8">
    <source>
        <dbReference type="Proteomes" id="UP000261520"/>
    </source>
</evidence>
<keyword evidence="4 5" id="KW-0472">Membrane</keyword>
<dbReference type="InterPro" id="IPR045587">
    <property type="entry name" value="FKTN_N"/>
</dbReference>
<feature type="transmembrane region" description="Helical" evidence="5">
    <location>
        <begin position="7"/>
        <end position="28"/>
    </location>
</feature>
<proteinExistence type="predicted"/>
<evidence type="ECO:0000256" key="4">
    <source>
        <dbReference type="ARBA" id="ARBA00023136"/>
    </source>
</evidence>
<dbReference type="GO" id="GO:0000139">
    <property type="term" value="C:Golgi membrane"/>
    <property type="evidence" value="ECO:0007669"/>
    <property type="project" value="TreeGrafter"/>
</dbReference>
<evidence type="ECO:0000259" key="6">
    <source>
        <dbReference type="Pfam" id="PF19737"/>
    </source>
</evidence>
<evidence type="ECO:0000313" key="7">
    <source>
        <dbReference type="Ensembl" id="ENSPMGP00000024487.1"/>
    </source>
</evidence>
<evidence type="ECO:0000256" key="3">
    <source>
        <dbReference type="ARBA" id="ARBA00022989"/>
    </source>
</evidence>
<dbReference type="InterPro" id="IPR009644">
    <property type="entry name" value="FKTN/MNN4/W02B3.4-1"/>
</dbReference>
<feature type="domain" description="Ribitol-5-phosphate transferase FKTN N-terminal" evidence="6">
    <location>
        <begin position="1"/>
        <end position="242"/>
    </location>
</feature>
<reference evidence="7" key="2">
    <citation type="submission" date="2025-09" db="UniProtKB">
        <authorList>
            <consortium name="Ensembl"/>
        </authorList>
    </citation>
    <scope>IDENTIFICATION</scope>
</reference>
<reference evidence="7" key="1">
    <citation type="submission" date="2025-08" db="UniProtKB">
        <authorList>
            <consortium name="Ensembl"/>
        </authorList>
    </citation>
    <scope>IDENTIFICATION</scope>
</reference>
<dbReference type="Ensembl" id="ENSPMGT00000026087.1">
    <property type="protein sequence ID" value="ENSPMGP00000024487.1"/>
    <property type="gene ID" value="ENSPMGG00000019811.1"/>
</dbReference>
<dbReference type="AlphaFoldDB" id="A0A3B4B4E3"/>
<evidence type="ECO:0000256" key="5">
    <source>
        <dbReference type="SAM" id="Phobius"/>
    </source>
</evidence>
<dbReference type="Pfam" id="PF19737">
    <property type="entry name" value="FKTN_N"/>
    <property type="match status" value="1"/>
</dbReference>
<evidence type="ECO:0000256" key="2">
    <source>
        <dbReference type="ARBA" id="ARBA00022692"/>
    </source>
</evidence>
<keyword evidence="3 5" id="KW-1133">Transmembrane helix</keyword>
<dbReference type="PROSITE" id="PS51257">
    <property type="entry name" value="PROKAR_LIPOPROTEIN"/>
    <property type="match status" value="1"/>
</dbReference>
<accession>A0A3B4B4E3</accession>
<comment type="subcellular location">
    <subcellularLocation>
        <location evidence="1">Membrane</location>
        <topology evidence="1">Single-pass membrane protein</topology>
    </subcellularLocation>
</comment>
<dbReference type="Proteomes" id="UP000261520">
    <property type="component" value="Unplaced"/>
</dbReference>
<dbReference type="STRING" id="409849.ENSPMGP00000024487"/>
<dbReference type="PANTHER" id="PTHR15407:SF28">
    <property type="entry name" value="RIBITOL-5-PHOSPHATE TRANSFERASE FKTN"/>
    <property type="match status" value="1"/>
</dbReference>
<protein>
    <recommendedName>
        <fullName evidence="6">Ribitol-5-phosphate transferase FKTN N-terminal domain-containing protein</fullName>
    </recommendedName>
</protein>
<name>A0A3B4B4E3_9GOBI</name>
<sequence>MVRVNRSALLYVLALGSCAFLLFQLYYYRNSGLVLFSVQQVVRSFLSAAHSCRLPVFLIDVAALNSISHNAPGHHHCNFLCSRPITAFGLNAKHWGHDVMGIFNVILSGEDPRLVGLDVSGDQVPLHLLLRRHGNIIQLVFFVERGGGFLWHGGLRLRPDQDRTFPFKHLDYGRHQGAYDRLDLVLTVLDGLDVRVPRNVTHFLLEQRHAHFLECGYRDARSFLQLYPQDLGPAALDFRRKVQTLLQISVQTLGLIQVPFWISSGTCLGWLRQCGVISYSRDVDIGVLVQDFRPEIVQVLTASGLRLKHRFGKVEDSLELSFLLDDVKLDIFFFYDDGDVMWNGGTQARTGRKFKYVFPRFSLCWTLFLELKVRVPCETLDYVRANYGDGWSVPVATWDWKTSPSNVLDNGVWPVDQWEEVIQVF</sequence>
<evidence type="ECO:0000256" key="1">
    <source>
        <dbReference type="ARBA" id="ARBA00004167"/>
    </source>
</evidence>
<organism evidence="7 8">
    <name type="scientific">Periophthalmus magnuspinnatus</name>
    <dbReference type="NCBI Taxonomy" id="409849"/>
    <lineage>
        <taxon>Eukaryota</taxon>
        <taxon>Metazoa</taxon>
        <taxon>Chordata</taxon>
        <taxon>Craniata</taxon>
        <taxon>Vertebrata</taxon>
        <taxon>Euteleostomi</taxon>
        <taxon>Actinopterygii</taxon>
        <taxon>Neopterygii</taxon>
        <taxon>Teleostei</taxon>
        <taxon>Neoteleostei</taxon>
        <taxon>Acanthomorphata</taxon>
        <taxon>Gobiaria</taxon>
        <taxon>Gobiiformes</taxon>
        <taxon>Gobioidei</taxon>
        <taxon>Gobiidae</taxon>
        <taxon>Oxudercinae</taxon>
        <taxon>Periophthalmus</taxon>
    </lineage>
</organism>
<keyword evidence="8" id="KW-1185">Reference proteome</keyword>
<keyword evidence="2 5" id="KW-0812">Transmembrane</keyword>
<dbReference type="PANTHER" id="PTHR15407">
    <property type="entry name" value="FUKUTIN-RELATED"/>
    <property type="match status" value="1"/>
</dbReference>